<protein>
    <submittedName>
        <fullName evidence="1">Uncharacterized protein</fullName>
    </submittedName>
</protein>
<sequence length="152" mass="17041">MTENDKGSQALATLTEALIGNFISGFRVGDWWCLYVGGYCLLAQEVVSADEPQLNQWYQTHYPPFADCVDKENISKTTVVAAHLRRIITEVALDNDYNLTLSFDNGRRLTLSTDTDIVDWQWALNETDNDPYISHIVACFGAGEISTTEDPE</sequence>
<proteinExistence type="predicted"/>
<keyword evidence="2" id="KW-1185">Reference proteome</keyword>
<dbReference type="RefSeq" id="WP_126695070.1">
    <property type="nucleotide sequence ID" value="NZ_RXOF01000014.1"/>
</dbReference>
<name>A0A431TY25_9BACT</name>
<dbReference type="OrthoDB" id="883219at2"/>
<dbReference type="EMBL" id="RXOF01000014">
    <property type="protein sequence ID" value="RTQ46750.1"/>
    <property type="molecule type" value="Genomic_DNA"/>
</dbReference>
<dbReference type="Proteomes" id="UP000282184">
    <property type="component" value="Unassembled WGS sequence"/>
</dbReference>
<reference evidence="1 2" key="1">
    <citation type="submission" date="2018-12" db="EMBL/GenBank/DDBJ databases">
        <title>Hymenobacter gummosus sp. nov., isolated from a spring.</title>
        <authorList>
            <person name="Nie L."/>
        </authorList>
    </citation>
    <scope>NUCLEOTIDE SEQUENCE [LARGE SCALE GENOMIC DNA]</scope>
    <source>
        <strain evidence="1 2">KCTC 52166</strain>
    </source>
</reference>
<dbReference type="AlphaFoldDB" id="A0A431TY25"/>
<evidence type="ECO:0000313" key="2">
    <source>
        <dbReference type="Proteomes" id="UP000282184"/>
    </source>
</evidence>
<organism evidence="1 2">
    <name type="scientific">Hymenobacter gummosus</name>
    <dbReference type="NCBI Taxonomy" id="1776032"/>
    <lineage>
        <taxon>Bacteria</taxon>
        <taxon>Pseudomonadati</taxon>
        <taxon>Bacteroidota</taxon>
        <taxon>Cytophagia</taxon>
        <taxon>Cytophagales</taxon>
        <taxon>Hymenobacteraceae</taxon>
        <taxon>Hymenobacter</taxon>
    </lineage>
</organism>
<evidence type="ECO:0000313" key="1">
    <source>
        <dbReference type="EMBL" id="RTQ46750.1"/>
    </source>
</evidence>
<comment type="caution">
    <text evidence="1">The sequence shown here is derived from an EMBL/GenBank/DDBJ whole genome shotgun (WGS) entry which is preliminary data.</text>
</comment>
<gene>
    <name evidence="1" type="ORF">EJV47_20460</name>
</gene>
<accession>A0A431TY25</accession>